<dbReference type="PANTHER" id="PTHR46609">
    <property type="entry name" value="EXONUCLEASE, PHAGE-TYPE/RECB, C-TERMINAL DOMAIN-CONTAINING PROTEIN"/>
    <property type="match status" value="1"/>
</dbReference>
<dbReference type="SUPFAM" id="SSF52980">
    <property type="entry name" value="Restriction endonuclease-like"/>
    <property type="match status" value="1"/>
</dbReference>
<dbReference type="InterPro" id="IPR019080">
    <property type="entry name" value="YqaJ_viral_recombinase"/>
</dbReference>
<feature type="domain" description="Mutator-like transposase" evidence="2">
    <location>
        <begin position="2"/>
        <end position="218"/>
    </location>
</feature>
<accession>A0A9P0NIS5</accession>
<dbReference type="InterPro" id="IPR011604">
    <property type="entry name" value="PDDEXK-like_dom_sf"/>
</dbReference>
<feature type="domain" description="YqaJ viral recombinase" evidence="1">
    <location>
        <begin position="408"/>
        <end position="555"/>
    </location>
</feature>
<dbReference type="CDD" id="cd22343">
    <property type="entry name" value="PDDEXK_lambda_exonuclease-like"/>
    <property type="match status" value="1"/>
</dbReference>
<dbReference type="PANTHER" id="PTHR46609:SF8">
    <property type="entry name" value="YQAJ VIRAL RECOMBINASE DOMAIN-CONTAINING PROTEIN"/>
    <property type="match status" value="1"/>
</dbReference>
<gene>
    <name evidence="3" type="ORF">APHIGO_LOCUS4111</name>
</gene>
<dbReference type="Pfam" id="PF09588">
    <property type="entry name" value="YqaJ"/>
    <property type="match status" value="1"/>
</dbReference>
<proteinExistence type="predicted"/>
<protein>
    <recommendedName>
        <fullName evidence="5">YqaJ viral recombinase domain-containing protein</fullName>
    </recommendedName>
</protein>
<name>A0A9P0NIS5_APHGO</name>
<reference evidence="3" key="1">
    <citation type="submission" date="2022-02" db="EMBL/GenBank/DDBJ databases">
        <authorList>
            <person name="King R."/>
        </authorList>
    </citation>
    <scope>NUCLEOTIDE SEQUENCE</scope>
</reference>
<keyword evidence="4" id="KW-1185">Reference proteome</keyword>
<evidence type="ECO:0000259" key="2">
    <source>
        <dbReference type="Pfam" id="PF20700"/>
    </source>
</evidence>
<dbReference type="InterPro" id="IPR049012">
    <property type="entry name" value="Mutator_transp_dom"/>
</dbReference>
<organism evidence="3 4">
    <name type="scientific">Aphis gossypii</name>
    <name type="common">Cotton aphid</name>
    <dbReference type="NCBI Taxonomy" id="80765"/>
    <lineage>
        <taxon>Eukaryota</taxon>
        <taxon>Metazoa</taxon>
        <taxon>Ecdysozoa</taxon>
        <taxon>Arthropoda</taxon>
        <taxon>Hexapoda</taxon>
        <taxon>Insecta</taxon>
        <taxon>Pterygota</taxon>
        <taxon>Neoptera</taxon>
        <taxon>Paraneoptera</taxon>
        <taxon>Hemiptera</taxon>
        <taxon>Sternorrhyncha</taxon>
        <taxon>Aphidomorpha</taxon>
        <taxon>Aphidoidea</taxon>
        <taxon>Aphididae</taxon>
        <taxon>Aphidini</taxon>
        <taxon>Aphis</taxon>
        <taxon>Aphis</taxon>
    </lineage>
</organism>
<dbReference type="Gene3D" id="3.90.320.10">
    <property type="match status" value="1"/>
</dbReference>
<dbReference type="AlphaFoldDB" id="A0A9P0NIS5"/>
<dbReference type="Proteomes" id="UP001154329">
    <property type="component" value="Chromosome 2"/>
</dbReference>
<evidence type="ECO:0000259" key="1">
    <source>
        <dbReference type="Pfam" id="PF09588"/>
    </source>
</evidence>
<dbReference type="InterPro" id="IPR011335">
    <property type="entry name" value="Restrct_endonuc-II-like"/>
</dbReference>
<dbReference type="InterPro" id="IPR051703">
    <property type="entry name" value="NF-kappa-B_Signaling_Reg"/>
</dbReference>
<dbReference type="Pfam" id="PF20700">
    <property type="entry name" value="Mutator"/>
    <property type="match status" value="1"/>
</dbReference>
<dbReference type="GO" id="GO:0006281">
    <property type="term" value="P:DNA repair"/>
    <property type="evidence" value="ECO:0007669"/>
    <property type="project" value="UniProtKB-ARBA"/>
</dbReference>
<evidence type="ECO:0000313" key="3">
    <source>
        <dbReference type="EMBL" id="CAH1720752.1"/>
    </source>
</evidence>
<evidence type="ECO:0008006" key="5">
    <source>
        <dbReference type="Google" id="ProtNLM"/>
    </source>
</evidence>
<evidence type="ECO:0000313" key="4">
    <source>
        <dbReference type="Proteomes" id="UP001154329"/>
    </source>
</evidence>
<sequence>MIAVIADGAWSKRSYKTKYNALSGVACIIGAKTKKVLFIGVRNKYCCICQRASKNNLDPKEHLCFKNWNLPSTAMEADIIVEGFKRSIDMHNLIYSKLIGDGDSSVMKRLHLAKPYGYNFVIKKIECSNHILRNYVNKLKDISTKRRTTRGVNIPGNIRQAIKDRILRLRYAITEAVKYRKYQEDISFEHKLLNLKKDLINGPSHVFGDHTNCQFYFCKGQKDGEINLVPQMKSLGIWEELVAAKSLVLYHAESLLYKVSNNAAESYNSILAKFIGGKRVNFSLRGSYNLRCNAAVTSYNAGPRRLHLLHKKIAKHSPGLYTKKFISKSTSKSIQRSKRRLFNPPVYKTTISGPDQHYGATADIETSPDMPKHEYDAKKILFLSELNVTQVQIKQIEKDTRGQNACMEWHLHRKKRLTASVFGNICKLRPKTSRAKTVSNILYGSFCGNDATKYGIQNEENAKSALSNIINKPIRSSGLIIDYELPFLAASPDGLIDEDSLVEIKCPISAKDISPEDGIAKKIIKSCEIKNGKMELKRTNSYYYQVQGQLHISKKKFCYFCIWTSRGILYEKIKRDDNFWEVKMLPHLVNFYNNCLLPEMVDPRYDRNLPLRDGLKELS</sequence>
<dbReference type="EMBL" id="OU899035">
    <property type="protein sequence ID" value="CAH1720752.1"/>
    <property type="molecule type" value="Genomic_DNA"/>
</dbReference>
<reference evidence="3" key="2">
    <citation type="submission" date="2022-10" db="EMBL/GenBank/DDBJ databases">
        <authorList>
            <consortium name="ENA_rothamsted_submissions"/>
            <consortium name="culmorum"/>
            <person name="King R."/>
        </authorList>
    </citation>
    <scope>NUCLEOTIDE SEQUENCE</scope>
</reference>